<dbReference type="Proteomes" id="UP000646548">
    <property type="component" value="Unassembled WGS sequence"/>
</dbReference>
<sequence>MVETVRSEIKQINEKVSLSEKRVERSEESTQKCTNRVAELNSSGRRWNLRLYGLPESERENVREKVINICQGVLPAEKGKLPDAIDVAHRMRRKRSRMSDREELSSGLSPGA</sequence>
<feature type="region of interest" description="Disordered" evidence="1">
    <location>
        <begin position="17"/>
        <end position="36"/>
    </location>
</feature>
<feature type="compositionally biased region" description="Basic and acidic residues" evidence="1">
    <location>
        <begin position="17"/>
        <end position="30"/>
    </location>
</feature>
<reference evidence="2" key="1">
    <citation type="journal article" name="BMC Genomics">
        <title>Long-read sequencing and de novo genome assembly of marine medaka (Oryzias melastigma).</title>
        <authorList>
            <person name="Liang P."/>
            <person name="Saqib H.S.A."/>
            <person name="Ni X."/>
            <person name="Shen Y."/>
        </authorList>
    </citation>
    <scope>NUCLEOTIDE SEQUENCE</scope>
    <source>
        <strain evidence="2">Bigg-433</strain>
    </source>
</reference>
<protein>
    <submittedName>
        <fullName evidence="2">Uncharacterized protein</fullName>
    </submittedName>
</protein>
<evidence type="ECO:0000313" key="2">
    <source>
        <dbReference type="EMBL" id="KAF6737848.1"/>
    </source>
</evidence>
<dbReference type="EMBL" id="WKFB01000044">
    <property type="protein sequence ID" value="KAF6737848.1"/>
    <property type="molecule type" value="Genomic_DNA"/>
</dbReference>
<gene>
    <name evidence="2" type="ORF">FQA47_023580</name>
</gene>
<evidence type="ECO:0000256" key="1">
    <source>
        <dbReference type="SAM" id="MobiDB-lite"/>
    </source>
</evidence>
<organism evidence="2 3">
    <name type="scientific">Oryzias melastigma</name>
    <name type="common">Marine medaka</name>
    <dbReference type="NCBI Taxonomy" id="30732"/>
    <lineage>
        <taxon>Eukaryota</taxon>
        <taxon>Metazoa</taxon>
        <taxon>Chordata</taxon>
        <taxon>Craniata</taxon>
        <taxon>Vertebrata</taxon>
        <taxon>Euteleostomi</taxon>
        <taxon>Actinopterygii</taxon>
        <taxon>Neopterygii</taxon>
        <taxon>Teleostei</taxon>
        <taxon>Neoteleostei</taxon>
        <taxon>Acanthomorphata</taxon>
        <taxon>Ovalentaria</taxon>
        <taxon>Atherinomorphae</taxon>
        <taxon>Beloniformes</taxon>
        <taxon>Adrianichthyidae</taxon>
        <taxon>Oryziinae</taxon>
        <taxon>Oryzias</taxon>
    </lineage>
</organism>
<evidence type="ECO:0000313" key="3">
    <source>
        <dbReference type="Proteomes" id="UP000646548"/>
    </source>
</evidence>
<comment type="caution">
    <text evidence="2">The sequence shown here is derived from an EMBL/GenBank/DDBJ whole genome shotgun (WGS) entry which is preliminary data.</text>
</comment>
<proteinExistence type="predicted"/>
<feature type="region of interest" description="Disordered" evidence="1">
    <location>
        <begin position="91"/>
        <end position="112"/>
    </location>
</feature>
<dbReference type="Gene3D" id="3.30.70.1820">
    <property type="entry name" value="L1 transposable element, RRM domain"/>
    <property type="match status" value="1"/>
</dbReference>
<dbReference type="AlphaFoldDB" id="A0A834FPB8"/>
<name>A0A834FPB8_ORYME</name>
<accession>A0A834FPB8</accession>